<feature type="binding site" evidence="6">
    <location>
        <position position="286"/>
    </location>
    <ligand>
        <name>Ca(2+)</name>
        <dbReference type="ChEBI" id="CHEBI:29108"/>
    </ligand>
</feature>
<dbReference type="FunFam" id="2.120.10.100:FF:000003">
    <property type="entry name" value="Apyrase calcium-activated nucleotidase SCAN-1-like protein signal peptide"/>
    <property type="match status" value="1"/>
</dbReference>
<keyword evidence="9" id="KW-1185">Reference proteome</keyword>
<sequence length="345" mass="39478">MKELSTINYLIKFFVILPCVLSQSLLLNLGVGDAQERRICTKEIPCNFRMVADLDLKSRPKNGEKNYKSLFQKGSILQDQKGNYKVIWGEKLELKSGYNEYGRGMELSELISFNGMMLAGDDRTGIIFEITDDGKGVSPRYILSEGNGKTSKGMKIEWLAVRDGVLWVGSFGKEFVSNGIIEKRDNMWVATIDKRGYVSRYNWSSVYEKIRNSLGAQYPGYCIHEAVIWSHLMRKWIFLPRRVSFEEYDEEKDEKRGSNKMIIMTDEFEILEVIDVGLIIPERGFSSLKFLPGSFDQIIVATKSVEESKSDTQKSFLTIFTINGKILLEDSEVPGNYKYEGIEFV</sequence>
<evidence type="ECO:0000256" key="6">
    <source>
        <dbReference type="PIRSR" id="PIRSR609283-1"/>
    </source>
</evidence>
<dbReference type="OrthoDB" id="25028at2759"/>
<dbReference type="PANTHER" id="PTHR13023">
    <property type="entry name" value="APYRASE"/>
    <property type="match status" value="1"/>
</dbReference>
<dbReference type="InterPro" id="IPR009283">
    <property type="entry name" value="Apyrase"/>
</dbReference>
<dbReference type="Gene3D" id="2.120.10.100">
    <property type="entry name" value="Apyrase"/>
    <property type="match status" value="1"/>
</dbReference>
<evidence type="ECO:0000256" key="7">
    <source>
        <dbReference type="SAM" id="SignalP"/>
    </source>
</evidence>
<dbReference type="SUPFAM" id="SSF101887">
    <property type="entry name" value="Apyrase"/>
    <property type="match status" value="1"/>
</dbReference>
<reference evidence="8 9" key="1">
    <citation type="submission" date="2016-10" db="EMBL/GenBank/DDBJ databases">
        <title>Reductive evolution of mitochondrial metabolism and differential evolution of invasion-related proteins in Cryptosporidium.</title>
        <authorList>
            <person name="Liu S."/>
            <person name="Roellig D.M."/>
            <person name="Guo Y."/>
            <person name="Li N."/>
            <person name="Frace M.A."/>
            <person name="Tang K."/>
            <person name="Zhang L."/>
            <person name="Feng Y."/>
            <person name="Xiao L."/>
        </authorList>
    </citation>
    <scope>NUCLEOTIDE SEQUENCE [LARGE SCALE GENOMIC DNA]</scope>
    <source>
        <strain evidence="8">39726</strain>
    </source>
</reference>
<keyword evidence="2 6" id="KW-0479">Metal-binding</keyword>
<feature type="binding site" evidence="6">
    <location>
        <position position="340"/>
    </location>
    <ligand>
        <name>Ca(2+)</name>
        <dbReference type="ChEBI" id="CHEBI:29108"/>
    </ligand>
</feature>
<dbReference type="GO" id="GO:0045134">
    <property type="term" value="F:UDP phosphatase activity"/>
    <property type="evidence" value="ECO:0007669"/>
    <property type="project" value="TreeGrafter"/>
</dbReference>
<dbReference type="AlphaFoldDB" id="A0A1J4MJ43"/>
<dbReference type="GO" id="GO:0005509">
    <property type="term" value="F:calcium ion binding"/>
    <property type="evidence" value="ECO:0007669"/>
    <property type="project" value="InterPro"/>
</dbReference>
<dbReference type="VEuPathDB" id="CryptoDB:cubi_02283"/>
<name>A0A1J4MJ43_9CRYT</name>
<dbReference type="PANTHER" id="PTHR13023:SF3">
    <property type="entry name" value="SOLUBLE CALCIUM-ACTIVATED NUCLEOTIDASE 1"/>
    <property type="match status" value="1"/>
</dbReference>
<protein>
    <recommendedName>
        <fullName evidence="10">Apyrase</fullName>
    </recommendedName>
</protein>
<dbReference type="Proteomes" id="UP000186176">
    <property type="component" value="Unassembled WGS sequence"/>
</dbReference>
<dbReference type="EMBL" id="LRBP01000017">
    <property type="protein sequence ID" value="OII73052.1"/>
    <property type="molecule type" value="Genomic_DNA"/>
</dbReference>
<organism evidence="8 9">
    <name type="scientific">Cryptosporidium ubiquitum</name>
    <dbReference type="NCBI Taxonomy" id="857276"/>
    <lineage>
        <taxon>Eukaryota</taxon>
        <taxon>Sar</taxon>
        <taxon>Alveolata</taxon>
        <taxon>Apicomplexa</taxon>
        <taxon>Conoidasida</taxon>
        <taxon>Coccidia</taxon>
        <taxon>Eucoccidiorida</taxon>
        <taxon>Eimeriorina</taxon>
        <taxon>Cryptosporidiidae</taxon>
        <taxon>Cryptosporidium</taxon>
    </lineage>
</organism>
<comment type="cofactor">
    <cofactor evidence="1 6">
        <name>Ca(2+)</name>
        <dbReference type="ChEBI" id="CHEBI:29108"/>
    </cofactor>
</comment>
<feature type="signal peptide" evidence="7">
    <location>
        <begin position="1"/>
        <end position="22"/>
    </location>
</feature>
<keyword evidence="3" id="KW-0378">Hydrolase</keyword>
<feature type="chain" id="PRO_5013289397" description="Apyrase" evidence="7">
    <location>
        <begin position="23"/>
        <end position="345"/>
    </location>
</feature>
<dbReference type="GO" id="GO:0004382">
    <property type="term" value="F:GDP phosphatase activity"/>
    <property type="evidence" value="ECO:0007669"/>
    <property type="project" value="TreeGrafter"/>
</dbReference>
<evidence type="ECO:0000256" key="4">
    <source>
        <dbReference type="ARBA" id="ARBA00022837"/>
    </source>
</evidence>
<evidence type="ECO:0000313" key="8">
    <source>
        <dbReference type="EMBL" id="OII73052.1"/>
    </source>
</evidence>
<dbReference type="Pfam" id="PF06079">
    <property type="entry name" value="Apyrase"/>
    <property type="match status" value="1"/>
</dbReference>
<evidence type="ECO:0000256" key="3">
    <source>
        <dbReference type="ARBA" id="ARBA00022801"/>
    </source>
</evidence>
<comment type="caution">
    <text evidence="8">The sequence shown here is derived from an EMBL/GenBank/DDBJ whole genome shotgun (WGS) entry which is preliminary data.</text>
</comment>
<dbReference type="GeneID" id="39979074"/>
<keyword evidence="4 6" id="KW-0106">Calcium</keyword>
<proteinExistence type="inferred from homology"/>
<evidence type="ECO:0000256" key="5">
    <source>
        <dbReference type="ARBA" id="ARBA00025738"/>
    </source>
</evidence>
<dbReference type="InterPro" id="IPR036258">
    <property type="entry name" value="Apyrase_sf"/>
</dbReference>
<feature type="binding site" evidence="6">
    <location>
        <position position="225"/>
    </location>
    <ligand>
        <name>Ca(2+)</name>
        <dbReference type="ChEBI" id="CHEBI:29108"/>
    </ligand>
</feature>
<evidence type="ECO:0008006" key="10">
    <source>
        <dbReference type="Google" id="ProtNLM"/>
    </source>
</evidence>
<evidence type="ECO:0000313" key="9">
    <source>
        <dbReference type="Proteomes" id="UP000186176"/>
    </source>
</evidence>
<keyword evidence="7" id="KW-0732">Signal</keyword>
<evidence type="ECO:0000256" key="1">
    <source>
        <dbReference type="ARBA" id="ARBA00001913"/>
    </source>
</evidence>
<dbReference type="RefSeq" id="XP_028874416.1">
    <property type="nucleotide sequence ID" value="XM_029019295.1"/>
</dbReference>
<accession>A0A1J4MJ43</accession>
<feature type="binding site" evidence="6">
    <location>
        <position position="157"/>
    </location>
    <ligand>
        <name>Ca(2+)</name>
        <dbReference type="ChEBI" id="CHEBI:29108"/>
    </ligand>
</feature>
<gene>
    <name evidence="8" type="ORF">cubi_02283</name>
</gene>
<comment type="similarity">
    <text evidence="5">Belongs to the apyrase family.</text>
</comment>
<dbReference type="GO" id="GO:0030166">
    <property type="term" value="P:proteoglycan biosynthetic process"/>
    <property type="evidence" value="ECO:0007669"/>
    <property type="project" value="TreeGrafter"/>
</dbReference>
<evidence type="ECO:0000256" key="2">
    <source>
        <dbReference type="ARBA" id="ARBA00022723"/>
    </source>
</evidence>
<feature type="binding site" evidence="6">
    <location>
        <position position="108"/>
    </location>
    <ligand>
        <name>Ca(2+)</name>
        <dbReference type="ChEBI" id="CHEBI:29108"/>
    </ligand>
</feature>
<feature type="binding site" evidence="6">
    <location>
        <position position="109"/>
    </location>
    <ligand>
        <name>Ca(2+)</name>
        <dbReference type="ChEBI" id="CHEBI:29108"/>
    </ligand>
</feature>